<protein>
    <recommendedName>
        <fullName evidence="4">PRA1 family protein</fullName>
    </recommendedName>
</protein>
<name>A0ABY8C779_9FIRM</name>
<reference evidence="2 3" key="1">
    <citation type="submission" date="2023-02" db="EMBL/GenBank/DDBJ databases">
        <title>Novel Oscillospiraceae bacterial genomes.</title>
        <authorList>
            <person name="Srinivasan S."/>
            <person name="Austin M.N."/>
            <person name="Fiedler T.L."/>
            <person name="Strenk S.M."/>
            <person name="Agnew K.J."/>
            <person name="Nagana Gowda G.A."/>
            <person name="Raftery D."/>
            <person name="Beamer M.A."/>
            <person name="Achilles S.L."/>
            <person name="Wiesenfeld H.C."/>
            <person name="Fredricks D.N."/>
            <person name="Hillier S.L."/>
        </authorList>
    </citation>
    <scope>NUCLEOTIDE SEQUENCE [LARGE SCALE GENOMIC DNA]</scope>
    <source>
        <strain evidence="2 3">CHIC02 1186E3-8</strain>
    </source>
</reference>
<evidence type="ECO:0000256" key="1">
    <source>
        <dbReference type="SAM" id="Phobius"/>
    </source>
</evidence>
<dbReference type="RefSeq" id="WP_315571493.1">
    <property type="nucleotide sequence ID" value="NZ_CP118868.1"/>
</dbReference>
<keyword evidence="1" id="KW-0472">Membrane</keyword>
<feature type="transmembrane region" description="Helical" evidence="1">
    <location>
        <begin position="120"/>
        <end position="143"/>
    </location>
</feature>
<sequence length="181" mass="19844">MSEQNQNGNEPLFSENMEQTAAGSGNPTLLGILAGNYKTFNRIYGVAWMVFAILALLTLTFSSATLAFLAAFLPAAFIPFSVFSAFGAPAVALIVKFILKIVVLAYVLKAAKFADRKLILVIDFFLLLFMHASILTFAFWALALGSKVCAMYVYKKQDVAMQLQALMNEFNALAVKMGFKK</sequence>
<dbReference type="EMBL" id="CP118868">
    <property type="protein sequence ID" value="WEG35394.1"/>
    <property type="molecule type" value="Genomic_DNA"/>
</dbReference>
<evidence type="ECO:0000313" key="2">
    <source>
        <dbReference type="EMBL" id="WEG35394.1"/>
    </source>
</evidence>
<keyword evidence="1" id="KW-0812">Transmembrane</keyword>
<organism evidence="2 3">
    <name type="scientific">Amygdalobacter indicium</name>
    <dbReference type="NCBI Taxonomy" id="3029272"/>
    <lineage>
        <taxon>Bacteria</taxon>
        <taxon>Bacillati</taxon>
        <taxon>Bacillota</taxon>
        <taxon>Clostridia</taxon>
        <taxon>Eubacteriales</taxon>
        <taxon>Oscillospiraceae</taxon>
        <taxon>Amygdalobacter</taxon>
    </lineage>
</organism>
<feature type="transmembrane region" description="Helical" evidence="1">
    <location>
        <begin position="46"/>
        <end position="73"/>
    </location>
</feature>
<gene>
    <name evidence="2" type="ORF">PYS61_05550</name>
</gene>
<evidence type="ECO:0000313" key="3">
    <source>
        <dbReference type="Proteomes" id="UP001220478"/>
    </source>
</evidence>
<keyword evidence="3" id="KW-1185">Reference proteome</keyword>
<feature type="transmembrane region" description="Helical" evidence="1">
    <location>
        <begin position="85"/>
        <end position="108"/>
    </location>
</feature>
<dbReference type="Proteomes" id="UP001220478">
    <property type="component" value="Chromosome"/>
</dbReference>
<proteinExistence type="predicted"/>
<evidence type="ECO:0008006" key="4">
    <source>
        <dbReference type="Google" id="ProtNLM"/>
    </source>
</evidence>
<keyword evidence="1" id="KW-1133">Transmembrane helix</keyword>
<accession>A0ABY8C779</accession>